<dbReference type="InterPro" id="IPR036770">
    <property type="entry name" value="Ankyrin_rpt-contain_sf"/>
</dbReference>
<dbReference type="SUPFAM" id="SSF48403">
    <property type="entry name" value="Ankyrin repeat"/>
    <property type="match status" value="1"/>
</dbReference>
<keyword evidence="2" id="KW-1185">Reference proteome</keyword>
<comment type="caution">
    <text evidence="1">The sequence shown here is derived from an EMBL/GenBank/DDBJ whole genome shotgun (WGS) entry which is preliminary data.</text>
</comment>
<evidence type="ECO:0000313" key="1">
    <source>
        <dbReference type="EMBL" id="EXJ59412.1"/>
    </source>
</evidence>
<dbReference type="EMBL" id="AMGX01000032">
    <property type="protein sequence ID" value="EXJ59412.1"/>
    <property type="molecule type" value="Genomic_DNA"/>
</dbReference>
<accession>W9VUM1</accession>
<dbReference type="GeneID" id="19196979"/>
<name>W9VUM1_9EURO</name>
<dbReference type="AlphaFoldDB" id="W9VUM1"/>
<dbReference type="STRING" id="1182543.W9VUM1"/>
<proteinExistence type="predicted"/>
<reference evidence="1 2" key="1">
    <citation type="submission" date="2013-03" db="EMBL/GenBank/DDBJ databases">
        <title>The Genome Sequence of Cladophialophora psammophila CBS 110553.</title>
        <authorList>
            <consortium name="The Broad Institute Genomics Platform"/>
            <person name="Cuomo C."/>
            <person name="de Hoog S."/>
            <person name="Gorbushina A."/>
            <person name="Walker B."/>
            <person name="Young S.K."/>
            <person name="Zeng Q."/>
            <person name="Gargeya S."/>
            <person name="Fitzgerald M."/>
            <person name="Haas B."/>
            <person name="Abouelleil A."/>
            <person name="Allen A.W."/>
            <person name="Alvarado L."/>
            <person name="Arachchi H.M."/>
            <person name="Berlin A.M."/>
            <person name="Chapman S.B."/>
            <person name="Gainer-Dewar J."/>
            <person name="Goldberg J."/>
            <person name="Griggs A."/>
            <person name="Gujja S."/>
            <person name="Hansen M."/>
            <person name="Howarth C."/>
            <person name="Imamovic A."/>
            <person name="Ireland A."/>
            <person name="Larimer J."/>
            <person name="McCowan C."/>
            <person name="Murphy C."/>
            <person name="Pearson M."/>
            <person name="Poon T.W."/>
            <person name="Priest M."/>
            <person name="Roberts A."/>
            <person name="Saif S."/>
            <person name="Shea T."/>
            <person name="Sisk P."/>
            <person name="Sykes S."/>
            <person name="Wortman J."/>
            <person name="Nusbaum C."/>
            <person name="Birren B."/>
        </authorList>
    </citation>
    <scope>NUCLEOTIDE SEQUENCE [LARGE SCALE GENOMIC DNA]</scope>
    <source>
        <strain evidence="1 2">CBS 110553</strain>
    </source>
</reference>
<evidence type="ECO:0000313" key="2">
    <source>
        <dbReference type="Proteomes" id="UP000019471"/>
    </source>
</evidence>
<protein>
    <recommendedName>
        <fullName evidence="3">Fungal N-terminal domain-containing protein</fullName>
    </recommendedName>
</protein>
<dbReference type="HOGENOM" id="CLU_435449_0_0_1"/>
<dbReference type="Gene3D" id="1.25.40.20">
    <property type="entry name" value="Ankyrin repeat-containing domain"/>
    <property type="match status" value="1"/>
</dbReference>
<dbReference type="RefSeq" id="XP_007751052.1">
    <property type="nucleotide sequence ID" value="XM_007752862.1"/>
</dbReference>
<sequence length="628" mass="69266">MEPVGFAASLLALTSTLIQVSRVIRELRRNHGECPAPLAHLASAVSELERLVAYVKDLDEARLKDQGGLDRTLFEDSKVLLQKCMQDLSEIQQKIDAALPLCGKWYSGIKELQLDMDALKGNPSKIQDTEFDTTVQQASASILQMNDAFAVSFRQLVQLTEQSITKISSTALQTVIKDLVQIFDYMKMLIQRGPSDNSVNRYFEGKLQPLNISTFPTGIVLSHRTAVRTRFATLETSVGRLDLLLKLSQSHKAGHVTSENALESKFLAEVSLLPGANLPQKTQIIFQAILQSNQDERFTSVLRGKPQPRPPAGKKWRDSLQIEKPQAQTAMNMAGPYLVGYNAAMVKYLVNCGADVAAFKPVVFAQAPVLSSPVAIQMSLSAGSHHNRLASESATAIAQAGANFSVANARGVTFATLVLAHSSMQTLRAIFDNAEPFVTPQTRSWTHHGHLCRSALLMAWAFTFLTSRGADPCVTDEDGGTPLHMILSSGKCKYWDLVYGSLVTNRQHGELKDILMLLVPAGAYVFAVDHSGESVSGIAVKHGYSVEWKETLEECRYDVLNVLNHVHGQDDAPTKEVQRSSLKFAEYLEVRKSTLLNLEVGDDERPAFVYPRYYETTVPEYLRGQEVG</sequence>
<dbReference type="Proteomes" id="UP000019471">
    <property type="component" value="Unassembled WGS sequence"/>
</dbReference>
<evidence type="ECO:0008006" key="3">
    <source>
        <dbReference type="Google" id="ProtNLM"/>
    </source>
</evidence>
<gene>
    <name evidence="1" type="ORF">A1O5_12293</name>
</gene>
<organism evidence="1 2">
    <name type="scientific">Cladophialophora psammophila CBS 110553</name>
    <dbReference type="NCBI Taxonomy" id="1182543"/>
    <lineage>
        <taxon>Eukaryota</taxon>
        <taxon>Fungi</taxon>
        <taxon>Dikarya</taxon>
        <taxon>Ascomycota</taxon>
        <taxon>Pezizomycotina</taxon>
        <taxon>Eurotiomycetes</taxon>
        <taxon>Chaetothyriomycetidae</taxon>
        <taxon>Chaetothyriales</taxon>
        <taxon>Herpotrichiellaceae</taxon>
        <taxon>Cladophialophora</taxon>
    </lineage>
</organism>
<dbReference type="OrthoDB" id="4160406at2759"/>